<evidence type="ECO:0000256" key="4">
    <source>
        <dbReference type="ARBA" id="ARBA00022597"/>
    </source>
</evidence>
<dbReference type="SUPFAM" id="SSF55604">
    <property type="entry name" value="Glucose permease domain IIB"/>
    <property type="match status" value="1"/>
</dbReference>
<evidence type="ECO:0000259" key="14">
    <source>
        <dbReference type="PROSITE" id="PS51103"/>
    </source>
</evidence>
<feature type="transmembrane region" description="Helical" evidence="12">
    <location>
        <begin position="369"/>
        <end position="389"/>
    </location>
</feature>
<proteinExistence type="predicted"/>
<accession>A0A1T4P3R1</accession>
<organism evidence="15 16">
    <name type="scientific">Globicatella sulfidifaciens DSM 15739</name>
    <dbReference type="NCBI Taxonomy" id="1121925"/>
    <lineage>
        <taxon>Bacteria</taxon>
        <taxon>Bacillati</taxon>
        <taxon>Bacillota</taxon>
        <taxon>Bacilli</taxon>
        <taxon>Lactobacillales</taxon>
        <taxon>Aerococcaceae</taxon>
        <taxon>Globicatella</taxon>
    </lineage>
</organism>
<keyword evidence="5" id="KW-0808">Transferase</keyword>
<dbReference type="InterPro" id="IPR010973">
    <property type="entry name" value="PTS_IIBC_sucr"/>
</dbReference>
<keyword evidence="6" id="KW-0598">Phosphotransferase system</keyword>
<evidence type="ECO:0000256" key="7">
    <source>
        <dbReference type="ARBA" id="ARBA00022692"/>
    </source>
</evidence>
<feature type="domain" description="PTS EIIC type-1" evidence="14">
    <location>
        <begin position="123"/>
        <end position="466"/>
    </location>
</feature>
<feature type="transmembrane region" description="Helical" evidence="12">
    <location>
        <begin position="115"/>
        <end position="136"/>
    </location>
</feature>
<evidence type="ECO:0000256" key="9">
    <source>
        <dbReference type="ARBA" id="ARBA00022989"/>
    </source>
</evidence>
<evidence type="ECO:0000313" key="15">
    <source>
        <dbReference type="EMBL" id="SJZ86031.1"/>
    </source>
</evidence>
<keyword evidence="8" id="KW-0418">Kinase</keyword>
<feature type="transmembrane region" description="Helical" evidence="12">
    <location>
        <begin position="263"/>
        <end position="282"/>
    </location>
</feature>
<evidence type="ECO:0000256" key="6">
    <source>
        <dbReference type="ARBA" id="ARBA00022683"/>
    </source>
</evidence>
<feature type="transmembrane region" description="Helical" evidence="12">
    <location>
        <begin position="294"/>
        <end position="319"/>
    </location>
</feature>
<dbReference type="GO" id="GO:0009401">
    <property type="term" value="P:phosphoenolpyruvate-dependent sugar phosphotransferase system"/>
    <property type="evidence" value="ECO:0007669"/>
    <property type="project" value="UniProtKB-KW"/>
</dbReference>
<evidence type="ECO:0000256" key="5">
    <source>
        <dbReference type="ARBA" id="ARBA00022679"/>
    </source>
</evidence>
<dbReference type="CDD" id="cd00212">
    <property type="entry name" value="PTS_IIB_glc"/>
    <property type="match status" value="1"/>
</dbReference>
<feature type="transmembrane region" description="Helical" evidence="12">
    <location>
        <begin position="156"/>
        <end position="176"/>
    </location>
</feature>
<dbReference type="NCBIfam" id="TIGR01996">
    <property type="entry name" value="PTS-II-BC-sucr"/>
    <property type="match status" value="1"/>
</dbReference>
<dbReference type="InterPro" id="IPR050558">
    <property type="entry name" value="PTS_Sugar-Specific_Components"/>
</dbReference>
<dbReference type="Pfam" id="PF02378">
    <property type="entry name" value="PTS_EIIC"/>
    <property type="match status" value="1"/>
</dbReference>
<evidence type="ECO:0000256" key="2">
    <source>
        <dbReference type="ARBA" id="ARBA00022448"/>
    </source>
</evidence>
<feature type="transmembrane region" description="Helical" evidence="12">
    <location>
        <begin position="396"/>
        <end position="416"/>
    </location>
</feature>
<keyword evidence="16" id="KW-1185">Reference proteome</keyword>
<dbReference type="PROSITE" id="PS51103">
    <property type="entry name" value="PTS_EIIC_TYPE_1"/>
    <property type="match status" value="1"/>
</dbReference>
<dbReference type="GO" id="GO:0015771">
    <property type="term" value="P:trehalose transport"/>
    <property type="evidence" value="ECO:0007669"/>
    <property type="project" value="TreeGrafter"/>
</dbReference>
<evidence type="ECO:0000259" key="13">
    <source>
        <dbReference type="PROSITE" id="PS51098"/>
    </source>
</evidence>
<evidence type="ECO:0000256" key="8">
    <source>
        <dbReference type="ARBA" id="ARBA00022777"/>
    </source>
</evidence>
<dbReference type="Gene3D" id="3.30.1360.60">
    <property type="entry name" value="Glucose permease domain IIB"/>
    <property type="match status" value="1"/>
</dbReference>
<keyword evidence="3" id="KW-1003">Cell membrane</keyword>
<evidence type="ECO:0000256" key="12">
    <source>
        <dbReference type="SAM" id="Phobius"/>
    </source>
</evidence>
<evidence type="ECO:0000256" key="11">
    <source>
        <dbReference type="PROSITE-ProRule" id="PRU00421"/>
    </source>
</evidence>
<evidence type="ECO:0000313" key="16">
    <source>
        <dbReference type="Proteomes" id="UP000189941"/>
    </source>
</evidence>
<dbReference type="PROSITE" id="PS01035">
    <property type="entry name" value="PTS_EIIB_TYPE_1_CYS"/>
    <property type="match status" value="1"/>
</dbReference>
<dbReference type="FunFam" id="3.30.1360.60:FF:000001">
    <property type="entry name" value="PTS system glucose-specific IIBC component PtsG"/>
    <property type="match status" value="1"/>
</dbReference>
<dbReference type="STRING" id="1121925.SAMN02746011_01942"/>
<dbReference type="PANTHER" id="PTHR30175:SF7">
    <property type="entry name" value="NEGATIVE REGULATOR OF SACY ACTIVITY"/>
    <property type="match status" value="1"/>
</dbReference>
<dbReference type="Proteomes" id="UP000189941">
    <property type="component" value="Unassembled WGS sequence"/>
</dbReference>
<dbReference type="InterPro" id="IPR001996">
    <property type="entry name" value="PTS_IIB_1"/>
</dbReference>
<evidence type="ECO:0000256" key="3">
    <source>
        <dbReference type="ARBA" id="ARBA00022475"/>
    </source>
</evidence>
<dbReference type="GO" id="GO:0016301">
    <property type="term" value="F:kinase activity"/>
    <property type="evidence" value="ECO:0007669"/>
    <property type="project" value="UniProtKB-KW"/>
</dbReference>
<dbReference type="EMBL" id="FUWO01000028">
    <property type="protein sequence ID" value="SJZ86031.1"/>
    <property type="molecule type" value="Genomic_DNA"/>
</dbReference>
<dbReference type="Pfam" id="PF00367">
    <property type="entry name" value="PTS_EIIB"/>
    <property type="match status" value="1"/>
</dbReference>
<protein>
    <submittedName>
        <fullName evidence="15">PTS system sucrose-specific IIB component, Glc family /PTS system sucrose-specific IIC component, Glc family</fullName>
    </submittedName>
</protein>
<name>A0A1T4P3R1_9LACT</name>
<feature type="active site" description="Phosphocysteine intermediate; for EIIB activity" evidence="11">
    <location>
        <position position="26"/>
    </location>
</feature>
<dbReference type="GO" id="GO:0090589">
    <property type="term" value="F:protein-phosphocysteine-trehalose phosphotransferase system transporter activity"/>
    <property type="evidence" value="ECO:0007669"/>
    <property type="project" value="TreeGrafter"/>
</dbReference>
<evidence type="ECO:0000256" key="1">
    <source>
        <dbReference type="ARBA" id="ARBA00004651"/>
    </source>
</evidence>
<reference evidence="16" key="1">
    <citation type="submission" date="2017-02" db="EMBL/GenBank/DDBJ databases">
        <authorList>
            <person name="Varghese N."/>
            <person name="Submissions S."/>
        </authorList>
    </citation>
    <scope>NUCLEOTIDE SEQUENCE [LARGE SCALE GENOMIC DNA]</scope>
    <source>
        <strain evidence="16">DSM 15739</strain>
    </source>
</reference>
<keyword evidence="4" id="KW-0762">Sugar transport</keyword>
<gene>
    <name evidence="15" type="ORF">SAMN02746011_01942</name>
</gene>
<feature type="transmembrane region" description="Helical" evidence="12">
    <location>
        <begin position="218"/>
        <end position="242"/>
    </location>
</feature>
<dbReference type="AlphaFoldDB" id="A0A1T4P3R1"/>
<feature type="transmembrane region" description="Helical" evidence="12">
    <location>
        <begin position="188"/>
        <end position="206"/>
    </location>
</feature>
<dbReference type="PROSITE" id="PS51098">
    <property type="entry name" value="PTS_EIIB_TYPE_1"/>
    <property type="match status" value="1"/>
</dbReference>
<sequence length="466" mass="49916">MDYKDIAKSVVENLGGTENINSVAHCATRLRVMVKDEQKINKEKMENVDKVMGAFFNSGQYQIIFGTGTVNKVYDAVAQLPGVNTVTKSDQKASASEQQPQGSFFKRAIRTFGDVFVPIIPVLVATGLFMGVRGLLTQPDILALFGMTPESLNPNFIQWTEILTDTAFAFLPALVAWSSFKVFGGNPVLGIVLGLMMVHPSLPNAYDVAGGSAEPMQFFGFIPVVGYQGTVIPAFIVGMVGAKLEKWLHQHVSETFDLLVTPFLTLLIMNILGLFAIGPVFHSLETVVLSATEWVLALPFGLAGLIIGGLQQLIVVTGIHHIFNFLEVQLLAKDGVNQFNAFLTAATAAQAGAIFGVGSKTTNAKLKALSFSAGISCLLGITEPAIFGVNLRYGKPFVMGLIGGAVGGFLGSILNLKATGMSVTVLPGTLLYLNQLLPYFLMMAVAFGVAYGLTYMFGFNDEMTAK</sequence>
<dbReference type="InterPro" id="IPR036878">
    <property type="entry name" value="Glu_permease_IIB"/>
</dbReference>
<dbReference type="GO" id="GO:0008982">
    <property type="term" value="F:protein-N(PI)-phosphohistidine-sugar phosphotransferase activity"/>
    <property type="evidence" value="ECO:0007669"/>
    <property type="project" value="InterPro"/>
</dbReference>
<evidence type="ECO:0000256" key="10">
    <source>
        <dbReference type="ARBA" id="ARBA00023136"/>
    </source>
</evidence>
<comment type="subcellular location">
    <subcellularLocation>
        <location evidence="1">Cell membrane</location>
        <topology evidence="1">Multi-pass membrane protein</topology>
    </subcellularLocation>
</comment>
<dbReference type="OrthoDB" id="9769191at2"/>
<feature type="domain" description="PTS EIIB type-1" evidence="13">
    <location>
        <begin position="4"/>
        <end position="87"/>
    </location>
</feature>
<dbReference type="InterPro" id="IPR013013">
    <property type="entry name" value="PTS_EIIC_1"/>
</dbReference>
<dbReference type="GO" id="GO:0005886">
    <property type="term" value="C:plasma membrane"/>
    <property type="evidence" value="ECO:0007669"/>
    <property type="project" value="UniProtKB-SubCell"/>
</dbReference>
<feature type="transmembrane region" description="Helical" evidence="12">
    <location>
        <begin position="436"/>
        <end position="457"/>
    </location>
</feature>
<keyword evidence="9 12" id="KW-1133">Transmembrane helix</keyword>
<keyword evidence="2" id="KW-0813">Transport</keyword>
<keyword evidence="7 12" id="KW-0812">Transmembrane</keyword>
<dbReference type="PANTHER" id="PTHR30175">
    <property type="entry name" value="PHOSPHOTRANSFERASE SYSTEM TRANSPORT PROTEIN"/>
    <property type="match status" value="1"/>
</dbReference>
<keyword evidence="10 12" id="KW-0472">Membrane</keyword>
<feature type="transmembrane region" description="Helical" evidence="12">
    <location>
        <begin position="339"/>
        <end position="357"/>
    </location>
</feature>
<dbReference type="InterPro" id="IPR018113">
    <property type="entry name" value="PTrfase_EIIB_Cys"/>
</dbReference>
<dbReference type="InterPro" id="IPR003352">
    <property type="entry name" value="PTS_EIIC"/>
</dbReference>